<proteinExistence type="inferred from homology"/>
<dbReference type="InterPro" id="IPR051911">
    <property type="entry name" value="SDR_oxidoreductase"/>
</dbReference>
<dbReference type="SMART" id="SM00822">
    <property type="entry name" value="PKS_KR"/>
    <property type="match status" value="1"/>
</dbReference>
<dbReference type="InterPro" id="IPR057326">
    <property type="entry name" value="KR_dom"/>
</dbReference>
<evidence type="ECO:0000256" key="3">
    <source>
        <dbReference type="RuleBase" id="RU000363"/>
    </source>
</evidence>
<comment type="similarity">
    <text evidence="1 3">Belongs to the short-chain dehydrogenases/reductases (SDR) family.</text>
</comment>
<organism evidence="6 7">
    <name type="scientific">Oleiharenicola lentus</name>
    <dbReference type="NCBI Taxonomy" id="2508720"/>
    <lineage>
        <taxon>Bacteria</taxon>
        <taxon>Pseudomonadati</taxon>
        <taxon>Verrucomicrobiota</taxon>
        <taxon>Opitutia</taxon>
        <taxon>Opitutales</taxon>
        <taxon>Opitutaceae</taxon>
        <taxon>Oleiharenicola</taxon>
    </lineage>
</organism>
<evidence type="ECO:0000259" key="5">
    <source>
        <dbReference type="SMART" id="SM00822"/>
    </source>
</evidence>
<dbReference type="PRINTS" id="PR00081">
    <property type="entry name" value="GDHRDH"/>
</dbReference>
<dbReference type="PANTHER" id="PTHR43976:SF16">
    <property type="entry name" value="SHORT-CHAIN DEHYDROGENASE_REDUCTASE FAMILY PROTEIN"/>
    <property type="match status" value="1"/>
</dbReference>
<evidence type="ECO:0000256" key="2">
    <source>
        <dbReference type="ARBA" id="ARBA00023002"/>
    </source>
</evidence>
<dbReference type="GO" id="GO:0016491">
    <property type="term" value="F:oxidoreductase activity"/>
    <property type="evidence" value="ECO:0007669"/>
    <property type="project" value="UniProtKB-KW"/>
</dbReference>
<dbReference type="InterPro" id="IPR036291">
    <property type="entry name" value="NAD(P)-bd_dom_sf"/>
</dbReference>
<dbReference type="Pfam" id="PF00106">
    <property type="entry name" value="adh_short"/>
    <property type="match status" value="1"/>
</dbReference>
<dbReference type="EMBL" id="SDHX01000001">
    <property type="protein sequence ID" value="RXK55341.1"/>
    <property type="molecule type" value="Genomic_DNA"/>
</dbReference>
<feature type="domain" description="Ketoreductase" evidence="5">
    <location>
        <begin position="89"/>
        <end position="270"/>
    </location>
</feature>
<gene>
    <name evidence="6" type="ORF">ESB00_05435</name>
</gene>
<dbReference type="SUPFAM" id="SSF51735">
    <property type="entry name" value="NAD(P)-binding Rossmann-fold domains"/>
    <property type="match status" value="1"/>
</dbReference>
<evidence type="ECO:0000256" key="1">
    <source>
        <dbReference type="ARBA" id="ARBA00006484"/>
    </source>
</evidence>
<comment type="caution">
    <text evidence="6">The sequence shown here is derived from an EMBL/GenBank/DDBJ whole genome shotgun (WGS) entry which is preliminary data.</text>
</comment>
<protein>
    <submittedName>
        <fullName evidence="6">SDR family NAD(P)-dependent oxidoreductase</fullName>
    </submittedName>
</protein>
<dbReference type="Proteomes" id="UP000290218">
    <property type="component" value="Unassembled WGS sequence"/>
</dbReference>
<evidence type="ECO:0000313" key="7">
    <source>
        <dbReference type="Proteomes" id="UP000290218"/>
    </source>
</evidence>
<dbReference type="PRINTS" id="PR00080">
    <property type="entry name" value="SDRFAMILY"/>
</dbReference>
<dbReference type="InterPro" id="IPR002347">
    <property type="entry name" value="SDR_fam"/>
</dbReference>
<dbReference type="OrthoDB" id="9775296at2"/>
<evidence type="ECO:0000256" key="4">
    <source>
        <dbReference type="SAM" id="MobiDB-lite"/>
    </source>
</evidence>
<name>A0A4Q1C946_9BACT</name>
<dbReference type="Gene3D" id="3.40.50.720">
    <property type="entry name" value="NAD(P)-binding Rossmann-like Domain"/>
    <property type="match status" value="1"/>
</dbReference>
<dbReference type="PANTHER" id="PTHR43976">
    <property type="entry name" value="SHORT CHAIN DEHYDROGENASE"/>
    <property type="match status" value="1"/>
</dbReference>
<dbReference type="CDD" id="cd05374">
    <property type="entry name" value="17beta-HSD-like_SDR_c"/>
    <property type="match status" value="1"/>
</dbReference>
<evidence type="ECO:0000313" key="6">
    <source>
        <dbReference type="EMBL" id="RXK55341.1"/>
    </source>
</evidence>
<keyword evidence="2" id="KW-0560">Oxidoreductase</keyword>
<feature type="region of interest" description="Disordered" evidence="4">
    <location>
        <begin position="42"/>
        <end position="84"/>
    </location>
</feature>
<sequence>MSAQNSHTRWRRPLRDYAPFPMGSYSPVIMKEAAARKRDGAWRRGLGGRDPVPCGQADASARPGQPLDGCASSRTPRRAPFSSSVNPSRVWLITGCSRGLGHALAVAALARGDRVVTTARNPLDLAALTAAHPDTCRALALDVTSPTQVTASVLAALEAFGGIDVLVNNAGAGLLGAIEETDEAEIARCFEVNFLGALRVTRALLPHFRARRGGQVVFVSAAAAIANYPGFGIYGAAKRALEGAAESLAQEGRPFGLRVTLVQPGPFRTGFIGASLAHVAAPLPDYDTTRGKFARTLAAMDGRQPGDPARAAAAILAAVDAERPPLRLVLGAYATDKARRTLTAAQRELEAWTPVAAATEFPTP</sequence>
<keyword evidence="7" id="KW-1185">Reference proteome</keyword>
<reference evidence="6 7" key="1">
    <citation type="submission" date="2019-01" db="EMBL/GenBank/DDBJ databases">
        <title>Lacunisphaera sp. strain TWA-58.</title>
        <authorList>
            <person name="Chen W.-M."/>
        </authorList>
    </citation>
    <scope>NUCLEOTIDE SEQUENCE [LARGE SCALE GENOMIC DNA]</scope>
    <source>
        <strain evidence="6 7">TWA-58</strain>
    </source>
</reference>
<accession>A0A4Q1C946</accession>
<dbReference type="NCBIfam" id="NF004824">
    <property type="entry name" value="PRK06180.1"/>
    <property type="match status" value="1"/>
</dbReference>
<dbReference type="AlphaFoldDB" id="A0A4Q1C946"/>